<sequence length="103" mass="11322">MSDETRIFDNTEAQRFELHAGDQRVGLADYRPQGGALALVHTEVDPRHGGHGYGSALVRAALDSARDRGLSVLPHCSFVRDWIGAHPEYLDLVPEAQRPSFGL</sequence>
<dbReference type="InterPro" id="IPR000182">
    <property type="entry name" value="GNAT_dom"/>
</dbReference>
<name>A0ABV4CFV8_9PSEU</name>
<proteinExistence type="predicted"/>
<dbReference type="EC" id="2.3.1.-" evidence="3"/>
<keyword evidence="4" id="KW-1185">Reference proteome</keyword>
<feature type="domain" description="N-acetyltransferase" evidence="2">
    <location>
        <begin position="8"/>
        <end position="94"/>
    </location>
</feature>
<reference evidence="3 4" key="1">
    <citation type="submission" date="2024-08" db="EMBL/GenBank/DDBJ databases">
        <title>Genome mining of Saccharopolyspora cebuensis PGLac3 from Nigerian medicinal plant.</title>
        <authorList>
            <person name="Ezeobiora C.E."/>
            <person name="Igbokwe N.H."/>
            <person name="Amin D.H."/>
            <person name="Mendie U.E."/>
        </authorList>
    </citation>
    <scope>NUCLEOTIDE SEQUENCE [LARGE SCALE GENOMIC DNA]</scope>
    <source>
        <strain evidence="3 4">PGLac3</strain>
    </source>
</reference>
<protein>
    <submittedName>
        <fullName evidence="3">GNAT family N-acetyltransferase</fullName>
        <ecNumber evidence="3">2.3.1.-</ecNumber>
    </submittedName>
</protein>
<comment type="caution">
    <text evidence="3">The sequence shown here is derived from an EMBL/GenBank/DDBJ whole genome shotgun (WGS) entry which is preliminary data.</text>
</comment>
<dbReference type="GO" id="GO:0016746">
    <property type="term" value="F:acyltransferase activity"/>
    <property type="evidence" value="ECO:0007669"/>
    <property type="project" value="UniProtKB-KW"/>
</dbReference>
<dbReference type="InterPro" id="IPR016181">
    <property type="entry name" value="Acyl_CoA_acyltransferase"/>
</dbReference>
<dbReference type="PROSITE" id="PS51729">
    <property type="entry name" value="GNAT_YJDJ"/>
    <property type="match status" value="1"/>
</dbReference>
<gene>
    <name evidence="3" type="ORF">AB8O55_06055</name>
</gene>
<dbReference type="Proteomes" id="UP001564626">
    <property type="component" value="Unassembled WGS sequence"/>
</dbReference>
<dbReference type="Gene3D" id="3.40.630.30">
    <property type="match status" value="1"/>
</dbReference>
<dbReference type="CDD" id="cd04301">
    <property type="entry name" value="NAT_SF"/>
    <property type="match status" value="1"/>
</dbReference>
<dbReference type="PROSITE" id="PS51186">
    <property type="entry name" value="GNAT"/>
    <property type="match status" value="1"/>
</dbReference>
<evidence type="ECO:0000313" key="3">
    <source>
        <dbReference type="EMBL" id="MEY8038952.1"/>
    </source>
</evidence>
<dbReference type="SUPFAM" id="SSF55729">
    <property type="entry name" value="Acyl-CoA N-acyltransferases (Nat)"/>
    <property type="match status" value="1"/>
</dbReference>
<dbReference type="PANTHER" id="PTHR31435">
    <property type="entry name" value="PROTEIN NATD1"/>
    <property type="match status" value="1"/>
</dbReference>
<dbReference type="InterPro" id="IPR045057">
    <property type="entry name" value="Gcn5-rel_NAT"/>
</dbReference>
<dbReference type="Pfam" id="PF14542">
    <property type="entry name" value="Acetyltransf_CG"/>
    <property type="match status" value="1"/>
</dbReference>
<dbReference type="PANTHER" id="PTHR31435:SF10">
    <property type="entry name" value="BSR4717 PROTEIN"/>
    <property type="match status" value="1"/>
</dbReference>
<evidence type="ECO:0000259" key="2">
    <source>
        <dbReference type="PROSITE" id="PS51729"/>
    </source>
</evidence>
<dbReference type="InterPro" id="IPR031165">
    <property type="entry name" value="GNAT_YJDJ"/>
</dbReference>
<keyword evidence="3" id="KW-0808">Transferase</keyword>
<dbReference type="EMBL" id="JBGEHV010000007">
    <property type="protein sequence ID" value="MEY8038952.1"/>
    <property type="molecule type" value="Genomic_DNA"/>
</dbReference>
<keyword evidence="3" id="KW-0012">Acyltransferase</keyword>
<accession>A0ABV4CFV8</accession>
<organism evidence="3 4">
    <name type="scientific">Saccharopolyspora cebuensis</name>
    <dbReference type="NCBI Taxonomy" id="418759"/>
    <lineage>
        <taxon>Bacteria</taxon>
        <taxon>Bacillati</taxon>
        <taxon>Actinomycetota</taxon>
        <taxon>Actinomycetes</taxon>
        <taxon>Pseudonocardiales</taxon>
        <taxon>Pseudonocardiaceae</taxon>
        <taxon>Saccharopolyspora</taxon>
    </lineage>
</organism>
<feature type="domain" description="N-acetyltransferase" evidence="1">
    <location>
        <begin position="1"/>
        <end position="103"/>
    </location>
</feature>
<evidence type="ECO:0000313" key="4">
    <source>
        <dbReference type="Proteomes" id="UP001564626"/>
    </source>
</evidence>
<evidence type="ECO:0000259" key="1">
    <source>
        <dbReference type="PROSITE" id="PS51186"/>
    </source>
</evidence>
<dbReference type="RefSeq" id="WP_369774609.1">
    <property type="nucleotide sequence ID" value="NZ_JBGEHV010000007.1"/>
</dbReference>